<reference evidence="2 3" key="1">
    <citation type="submission" date="2024-03" db="EMBL/GenBank/DDBJ databases">
        <title>A Dehalogenimonas Isolated from Estuarine Sediments Dihaloeliminates Chlorinated Alkanes.</title>
        <authorList>
            <person name="Yang Y."/>
            <person name="Wang H."/>
        </authorList>
    </citation>
    <scope>NUCLEOTIDE SEQUENCE [LARGE SCALE GENOMIC DNA]</scope>
    <source>
        <strain evidence="2 3">W</strain>
    </source>
</reference>
<sequence>MLNPGFWPRAGILFVGMILTATGMITGSVFASVMGAVFFLVGVVGVVAHFMKTDG</sequence>
<proteinExistence type="predicted"/>
<dbReference type="RefSeq" id="WP_338738902.1">
    <property type="nucleotide sequence ID" value="NZ_CP146612.1"/>
</dbReference>
<gene>
    <name evidence="2" type="ORF">V8247_03730</name>
</gene>
<protein>
    <submittedName>
        <fullName evidence="2">Uncharacterized protein</fullName>
    </submittedName>
</protein>
<accession>A0ABZ2J904</accession>
<keyword evidence="1" id="KW-0472">Membrane</keyword>
<feature type="transmembrane region" description="Helical" evidence="1">
    <location>
        <begin position="6"/>
        <end position="26"/>
    </location>
</feature>
<keyword evidence="1" id="KW-1133">Transmembrane helix</keyword>
<keyword evidence="1" id="KW-0812">Transmembrane</keyword>
<dbReference type="Proteomes" id="UP001375370">
    <property type="component" value="Chromosome"/>
</dbReference>
<keyword evidence="3" id="KW-1185">Reference proteome</keyword>
<evidence type="ECO:0000313" key="3">
    <source>
        <dbReference type="Proteomes" id="UP001375370"/>
    </source>
</evidence>
<evidence type="ECO:0000256" key="1">
    <source>
        <dbReference type="SAM" id="Phobius"/>
    </source>
</evidence>
<dbReference type="EMBL" id="CP146612">
    <property type="protein sequence ID" value="WWX26087.1"/>
    <property type="molecule type" value="Genomic_DNA"/>
</dbReference>
<evidence type="ECO:0000313" key="2">
    <source>
        <dbReference type="EMBL" id="WWX26087.1"/>
    </source>
</evidence>
<organism evidence="2 3">
    <name type="scientific">Candidatus Dehalogenimonas loeffleri</name>
    <dbReference type="NCBI Taxonomy" id="3127115"/>
    <lineage>
        <taxon>Bacteria</taxon>
        <taxon>Bacillati</taxon>
        <taxon>Chloroflexota</taxon>
        <taxon>Dehalococcoidia</taxon>
        <taxon>Dehalococcoidales</taxon>
        <taxon>Dehalococcoidaceae</taxon>
        <taxon>Dehalogenimonas</taxon>
    </lineage>
</organism>
<name>A0ABZ2J904_9CHLR</name>
<feature type="transmembrane region" description="Helical" evidence="1">
    <location>
        <begin position="33"/>
        <end position="51"/>
    </location>
</feature>